<reference evidence="8 9" key="1">
    <citation type="submission" date="2022-08" db="EMBL/GenBank/DDBJ databases">
        <title>Reclassification of Massilia species as members of the genera Telluria, Duganella, Pseudoduganella, Mokoshia gen. nov. and Zemynaea gen. nov. using orthogonal and non-orthogonal genome-based approaches.</title>
        <authorList>
            <person name="Bowman J.P."/>
        </authorList>
    </citation>
    <scope>NUCLEOTIDE SEQUENCE [LARGE SCALE GENOMIC DNA]</scope>
    <source>
        <strain evidence="8 9">JCM 31661</strain>
    </source>
</reference>
<dbReference type="NCBIfam" id="TIGR01214">
    <property type="entry name" value="rmlD"/>
    <property type="match status" value="1"/>
</dbReference>
<dbReference type="GO" id="GO:0008831">
    <property type="term" value="F:dTDP-4-dehydrorhamnose reductase activity"/>
    <property type="evidence" value="ECO:0007669"/>
    <property type="project" value="UniProtKB-EC"/>
</dbReference>
<evidence type="ECO:0000256" key="5">
    <source>
        <dbReference type="ARBA" id="ARBA00048200"/>
    </source>
</evidence>
<keyword evidence="8" id="KW-0255">Endonuclease</keyword>
<comment type="function">
    <text evidence="6">Catalyzes the reduction of dTDP-6-deoxy-L-lyxo-4-hexulose to yield dTDP-L-rhamnose.</text>
</comment>
<comment type="pathway">
    <text evidence="1 6">Carbohydrate biosynthesis; dTDP-L-rhamnose biosynthesis.</text>
</comment>
<feature type="domain" description="RmlD-like substrate binding" evidence="7">
    <location>
        <begin position="1"/>
        <end position="294"/>
    </location>
</feature>
<dbReference type="GO" id="GO:0004519">
    <property type="term" value="F:endonuclease activity"/>
    <property type="evidence" value="ECO:0007669"/>
    <property type="project" value="UniProtKB-KW"/>
</dbReference>
<keyword evidence="8" id="KW-0540">Nuclease</keyword>
<dbReference type="Gene3D" id="3.40.50.720">
    <property type="entry name" value="NAD(P)-binding Rossmann-like Domain"/>
    <property type="match status" value="1"/>
</dbReference>
<accession>A0ABT2AFW5</accession>
<sequence>MKILLLGKDGQVGWELQRALAPLGELHALGRMDLGLCDTDGLRARVRAIAPDVIVNAAAWTAVDRAESEEAAAQAVNARAPTVLAEEAARMNAWLVHYSTDYVFDGRKDGAYNEQDAVNPLSAYGRSKAAGEEGIRASGVRHLILRTGWVFGRGQNFAHTILSLARERERIKVVADQFGAPTAAELLADVTALALYRIAAMGAGADALSGTYHVAAGGRTSWHAYARHLVAEATAAGAPLRATPEGILPIATADWPTPAARPANGALDCSKFRAAFGLVLPDWRHHLNRFVATLVADSKVSRS</sequence>
<comment type="cofactor">
    <cofactor evidence="6">
        <name>Mg(2+)</name>
        <dbReference type="ChEBI" id="CHEBI:18420"/>
    </cofactor>
    <text evidence="6">Binds 1 Mg(2+) ion per monomer.</text>
</comment>
<evidence type="ECO:0000256" key="6">
    <source>
        <dbReference type="RuleBase" id="RU364082"/>
    </source>
</evidence>
<protein>
    <recommendedName>
        <fullName evidence="4 6">dTDP-4-dehydrorhamnose reductase</fullName>
        <ecNumber evidence="3 6">1.1.1.133</ecNumber>
    </recommendedName>
</protein>
<comment type="catalytic activity">
    <reaction evidence="5 6">
        <text>dTDP-beta-L-rhamnose + NADP(+) = dTDP-4-dehydro-beta-L-rhamnose + NADPH + H(+)</text>
        <dbReference type="Rhea" id="RHEA:21796"/>
        <dbReference type="ChEBI" id="CHEBI:15378"/>
        <dbReference type="ChEBI" id="CHEBI:57510"/>
        <dbReference type="ChEBI" id="CHEBI:57783"/>
        <dbReference type="ChEBI" id="CHEBI:58349"/>
        <dbReference type="ChEBI" id="CHEBI:62830"/>
        <dbReference type="EC" id="1.1.1.133"/>
    </reaction>
</comment>
<dbReference type="RefSeq" id="WP_258826207.1">
    <property type="nucleotide sequence ID" value="NZ_JANUHA010000001.1"/>
</dbReference>
<dbReference type="EMBL" id="JANUHA010000001">
    <property type="protein sequence ID" value="MCS0595129.1"/>
    <property type="molecule type" value="Genomic_DNA"/>
</dbReference>
<dbReference type="NCBIfam" id="NF007440">
    <property type="entry name" value="PRK09987.1"/>
    <property type="match status" value="1"/>
</dbReference>
<dbReference type="InterPro" id="IPR036291">
    <property type="entry name" value="NAD(P)-bd_dom_sf"/>
</dbReference>
<dbReference type="InterPro" id="IPR005913">
    <property type="entry name" value="dTDP_dehydrorham_reduct"/>
</dbReference>
<dbReference type="SUPFAM" id="SSF51735">
    <property type="entry name" value="NAD(P)-binding Rossmann-fold domains"/>
    <property type="match status" value="1"/>
</dbReference>
<organism evidence="8 9">
    <name type="scientific">Massilia agri</name>
    <dbReference type="NCBI Taxonomy" id="1886785"/>
    <lineage>
        <taxon>Bacteria</taxon>
        <taxon>Pseudomonadati</taxon>
        <taxon>Pseudomonadota</taxon>
        <taxon>Betaproteobacteria</taxon>
        <taxon>Burkholderiales</taxon>
        <taxon>Oxalobacteraceae</taxon>
        <taxon>Telluria group</taxon>
        <taxon>Massilia</taxon>
    </lineage>
</organism>
<dbReference type="CDD" id="cd05254">
    <property type="entry name" value="dTDP_HR_like_SDR_e"/>
    <property type="match status" value="1"/>
</dbReference>
<dbReference type="Gene3D" id="3.90.25.10">
    <property type="entry name" value="UDP-galactose 4-epimerase, domain 1"/>
    <property type="match status" value="1"/>
</dbReference>
<evidence type="ECO:0000256" key="2">
    <source>
        <dbReference type="ARBA" id="ARBA00010944"/>
    </source>
</evidence>
<evidence type="ECO:0000259" key="7">
    <source>
        <dbReference type="Pfam" id="PF04321"/>
    </source>
</evidence>
<proteinExistence type="inferred from homology"/>
<dbReference type="Proteomes" id="UP001206572">
    <property type="component" value="Unassembled WGS sequence"/>
</dbReference>
<gene>
    <name evidence="8" type="primary">rfbD</name>
    <name evidence="8" type="ORF">NX780_02065</name>
</gene>
<evidence type="ECO:0000313" key="8">
    <source>
        <dbReference type="EMBL" id="MCS0595129.1"/>
    </source>
</evidence>
<keyword evidence="6 8" id="KW-0560">Oxidoreductase</keyword>
<name>A0ABT2AFW5_9BURK</name>
<evidence type="ECO:0000313" key="9">
    <source>
        <dbReference type="Proteomes" id="UP001206572"/>
    </source>
</evidence>
<evidence type="ECO:0000256" key="1">
    <source>
        <dbReference type="ARBA" id="ARBA00004781"/>
    </source>
</evidence>
<evidence type="ECO:0000256" key="4">
    <source>
        <dbReference type="ARBA" id="ARBA00017099"/>
    </source>
</evidence>
<dbReference type="EC" id="1.1.1.133" evidence="3 6"/>
<dbReference type="PANTHER" id="PTHR10491:SF4">
    <property type="entry name" value="METHIONINE ADENOSYLTRANSFERASE 2 SUBUNIT BETA"/>
    <property type="match status" value="1"/>
</dbReference>
<comment type="caution">
    <text evidence="8">The sequence shown here is derived from an EMBL/GenBank/DDBJ whole genome shotgun (WGS) entry which is preliminary data.</text>
</comment>
<comment type="similarity">
    <text evidence="2 6">Belongs to the dTDP-4-dehydrorhamnose reductase family.</text>
</comment>
<keyword evidence="6" id="KW-0521">NADP</keyword>
<keyword evidence="8" id="KW-0378">Hydrolase</keyword>
<dbReference type="PANTHER" id="PTHR10491">
    <property type="entry name" value="DTDP-4-DEHYDRORHAMNOSE REDUCTASE"/>
    <property type="match status" value="1"/>
</dbReference>
<dbReference type="Pfam" id="PF04321">
    <property type="entry name" value="RmlD_sub_bind"/>
    <property type="match status" value="1"/>
</dbReference>
<dbReference type="InterPro" id="IPR029903">
    <property type="entry name" value="RmlD-like-bd"/>
</dbReference>
<keyword evidence="9" id="KW-1185">Reference proteome</keyword>
<evidence type="ECO:0000256" key="3">
    <source>
        <dbReference type="ARBA" id="ARBA00012929"/>
    </source>
</evidence>